<evidence type="ECO:0000259" key="2">
    <source>
        <dbReference type="Pfam" id="PF09423"/>
    </source>
</evidence>
<feature type="signal peptide" evidence="1">
    <location>
        <begin position="1"/>
        <end position="27"/>
    </location>
</feature>
<evidence type="ECO:0000313" key="3">
    <source>
        <dbReference type="EMBL" id="TCP30154.1"/>
    </source>
</evidence>
<dbReference type="PANTHER" id="PTHR33987">
    <property type="entry name" value="CALCINEURIN-LIKE METALLO-PHOSPHOESTERASE SUPERFAMILY PROTEIN"/>
    <property type="match status" value="1"/>
</dbReference>
<dbReference type="InterPro" id="IPR038607">
    <property type="entry name" value="PhoD-like_sf"/>
</dbReference>
<dbReference type="CDD" id="cd07389">
    <property type="entry name" value="MPP_PhoD"/>
    <property type="match status" value="1"/>
</dbReference>
<organism evidence="3 4">
    <name type="scientific">Rhodothalassium salexigens DSM 2132</name>
    <dbReference type="NCBI Taxonomy" id="1188247"/>
    <lineage>
        <taxon>Bacteria</taxon>
        <taxon>Pseudomonadati</taxon>
        <taxon>Pseudomonadota</taxon>
        <taxon>Alphaproteobacteria</taxon>
        <taxon>Rhodothalassiales</taxon>
        <taxon>Rhodothalassiaceae</taxon>
        <taxon>Rhodothalassium</taxon>
    </lineage>
</organism>
<feature type="chain" id="PRO_5020998978" evidence="1">
    <location>
        <begin position="28"/>
        <end position="370"/>
    </location>
</feature>
<proteinExistence type="predicted"/>
<dbReference type="InParanoid" id="A0A4R2P7I6"/>
<dbReference type="RefSeq" id="WP_165878920.1">
    <property type="nucleotide sequence ID" value="NZ_JACIGF010000015.1"/>
</dbReference>
<sequence>MMSRVRVRIRAFLASALFVLPATPAVAQPASEALSDAAAQPPLVIALGSCNGQEQDQGYWDVIAETAPDLFLFLGDNVYGDRVVDGERQSSPDLLRSAYDRFAQSEPYARFSRSVPVYPVWDDHDYGVNDAGADHPFKDQAKQIFLDFFDFAEAAQLADRDGVYYAIERQHGAHRVQILMLDTRWNRSALARTEGWIEGRLGAYVADPDPAKTVLGAQQEAWLAEQLARPADLRVIASSIQVIAEGHHFERWGNLPAARQRLYDLIDRSGAENVVLVSGDRHAGGLYRLDGAAAYPLYELTSSSLNRGRAADPDDEFGPHQMTRLYGPENFGLITVDWAAGVVSLDLHDAGHGRRVRGLTVPLADLTAGR</sequence>
<feature type="domain" description="PhoD-like phosphatase metallophosphatase" evidence="2">
    <location>
        <begin position="48"/>
        <end position="315"/>
    </location>
</feature>
<accession>A0A4R2P7I6</accession>
<dbReference type="EMBL" id="SLXO01000015">
    <property type="protein sequence ID" value="TCP30154.1"/>
    <property type="molecule type" value="Genomic_DNA"/>
</dbReference>
<reference evidence="3 4" key="1">
    <citation type="submission" date="2019-03" db="EMBL/GenBank/DDBJ databases">
        <title>Genomic Encyclopedia of Type Strains, Phase IV (KMG-IV): sequencing the most valuable type-strain genomes for metagenomic binning, comparative biology and taxonomic classification.</title>
        <authorList>
            <person name="Goeker M."/>
        </authorList>
    </citation>
    <scope>NUCLEOTIDE SEQUENCE [LARGE SCALE GENOMIC DNA]</scope>
    <source>
        <strain evidence="3 4">DSM 2132</strain>
    </source>
</reference>
<evidence type="ECO:0000256" key="1">
    <source>
        <dbReference type="SAM" id="SignalP"/>
    </source>
</evidence>
<dbReference type="Pfam" id="PF09423">
    <property type="entry name" value="PhoD"/>
    <property type="match status" value="1"/>
</dbReference>
<dbReference type="PANTHER" id="PTHR33987:SF1">
    <property type="entry name" value="CALCINEURIN-LIKE METALLO-PHOSPHOESTERASE SUPERFAMILY PROTEIN"/>
    <property type="match status" value="1"/>
</dbReference>
<dbReference type="InterPro" id="IPR018946">
    <property type="entry name" value="PhoD-like_MPP"/>
</dbReference>
<keyword evidence="4" id="KW-1185">Reference proteome</keyword>
<gene>
    <name evidence="3" type="ORF">EV659_1159</name>
</gene>
<name>A0A4R2P7I6_RHOSA</name>
<dbReference type="AlphaFoldDB" id="A0A4R2P7I6"/>
<dbReference type="Proteomes" id="UP000295399">
    <property type="component" value="Unassembled WGS sequence"/>
</dbReference>
<dbReference type="Gene3D" id="3.60.21.70">
    <property type="entry name" value="PhoD-like phosphatase"/>
    <property type="match status" value="1"/>
</dbReference>
<evidence type="ECO:0000313" key="4">
    <source>
        <dbReference type="Proteomes" id="UP000295399"/>
    </source>
</evidence>
<keyword evidence="1" id="KW-0732">Signal</keyword>
<protein>
    <submittedName>
        <fullName evidence="3">Alkaline phosphatase D</fullName>
    </submittedName>
</protein>
<dbReference type="InterPro" id="IPR029052">
    <property type="entry name" value="Metallo-depent_PP-like"/>
</dbReference>
<dbReference type="SUPFAM" id="SSF56300">
    <property type="entry name" value="Metallo-dependent phosphatases"/>
    <property type="match status" value="1"/>
</dbReference>
<comment type="caution">
    <text evidence="3">The sequence shown here is derived from an EMBL/GenBank/DDBJ whole genome shotgun (WGS) entry which is preliminary data.</text>
</comment>